<dbReference type="SMART" id="SM00448">
    <property type="entry name" value="REC"/>
    <property type="match status" value="1"/>
</dbReference>
<dbReference type="Gene3D" id="1.10.10.10">
    <property type="entry name" value="Winged helix-like DNA-binding domain superfamily/Winged helix DNA-binding domain"/>
    <property type="match status" value="1"/>
</dbReference>
<evidence type="ECO:0000256" key="7">
    <source>
        <dbReference type="PROSITE-ProRule" id="PRU01091"/>
    </source>
</evidence>
<keyword evidence="4 7" id="KW-0238">DNA-binding</keyword>
<evidence type="ECO:0000256" key="2">
    <source>
        <dbReference type="ARBA" id="ARBA00023012"/>
    </source>
</evidence>
<evidence type="ECO:0000256" key="3">
    <source>
        <dbReference type="ARBA" id="ARBA00023015"/>
    </source>
</evidence>
<dbReference type="InterPro" id="IPR036388">
    <property type="entry name" value="WH-like_DNA-bd_sf"/>
</dbReference>
<evidence type="ECO:0000256" key="5">
    <source>
        <dbReference type="ARBA" id="ARBA00023163"/>
    </source>
</evidence>
<sequence length="246" mass="27896">MHCLILEDDIEIAAITKKAVSELGFESHVAHCGQQGLEELQTGSYDLIVLDLMLPKVNGFAILKTLRESKPQLPVLILSALNNVDDRVQGLTLGGDDYLLKPFSVLELQIRIKNLLKRTQKSVEVTTLEFQDLKLNRLSRKVSREGKPLDLHGVEYDLLCLFLRHPNQIVSKKVILKEIWNYDFDPQTNIVDVLICRLRSKLNSGFQSPLIQTVRGVGYILKGHNFNSQISIPREIKDDGKNLLNF</sequence>
<dbReference type="Gene3D" id="3.40.50.2300">
    <property type="match status" value="1"/>
</dbReference>
<keyword evidence="1 6" id="KW-0597">Phosphoprotein</keyword>
<evidence type="ECO:0000313" key="10">
    <source>
        <dbReference type="EMBL" id="UOF01894.1"/>
    </source>
</evidence>
<dbReference type="Proteomes" id="UP000830116">
    <property type="component" value="Chromosome"/>
</dbReference>
<evidence type="ECO:0000313" key="11">
    <source>
        <dbReference type="Proteomes" id="UP000830116"/>
    </source>
</evidence>
<dbReference type="InterPro" id="IPR011006">
    <property type="entry name" value="CheY-like_superfamily"/>
</dbReference>
<feature type="domain" description="Response regulatory" evidence="8">
    <location>
        <begin position="2"/>
        <end position="116"/>
    </location>
</feature>
<feature type="domain" description="OmpR/PhoB-type" evidence="9">
    <location>
        <begin position="125"/>
        <end position="223"/>
    </location>
</feature>
<reference evidence="10" key="1">
    <citation type="submission" date="2022-03" db="EMBL/GenBank/DDBJ databases">
        <title>Genome Identification and Characterization of new species Bdellovibrio reynosense LBG001 sp. nov. from a Mexico soil sample.</title>
        <authorList>
            <person name="Camilli A."/>
            <person name="Ajao Y."/>
            <person name="Guo X."/>
        </authorList>
    </citation>
    <scope>NUCLEOTIDE SEQUENCE</scope>
    <source>
        <strain evidence="10">LBG001</strain>
    </source>
</reference>
<keyword evidence="3" id="KW-0805">Transcription regulation</keyword>
<evidence type="ECO:0000256" key="6">
    <source>
        <dbReference type="PROSITE-ProRule" id="PRU00169"/>
    </source>
</evidence>
<name>A0ABY4CAT9_9BACT</name>
<accession>A0ABY4CAT9</accession>
<protein>
    <submittedName>
        <fullName evidence="10">Response regulator transcription factor</fullName>
    </submittedName>
</protein>
<dbReference type="SMART" id="SM00862">
    <property type="entry name" value="Trans_reg_C"/>
    <property type="match status" value="1"/>
</dbReference>
<dbReference type="PROSITE" id="PS51755">
    <property type="entry name" value="OMPR_PHOB"/>
    <property type="match status" value="1"/>
</dbReference>
<dbReference type="PANTHER" id="PTHR48111:SF22">
    <property type="entry name" value="REGULATOR OF RPOS"/>
    <property type="match status" value="1"/>
</dbReference>
<keyword evidence="5" id="KW-0804">Transcription</keyword>
<dbReference type="SUPFAM" id="SSF52172">
    <property type="entry name" value="CheY-like"/>
    <property type="match status" value="1"/>
</dbReference>
<gene>
    <name evidence="10" type="ORF">MNR06_02860</name>
</gene>
<dbReference type="EMBL" id="CP093442">
    <property type="protein sequence ID" value="UOF01894.1"/>
    <property type="molecule type" value="Genomic_DNA"/>
</dbReference>
<dbReference type="Pfam" id="PF00486">
    <property type="entry name" value="Trans_reg_C"/>
    <property type="match status" value="1"/>
</dbReference>
<dbReference type="CDD" id="cd00383">
    <property type="entry name" value="trans_reg_C"/>
    <property type="match status" value="1"/>
</dbReference>
<evidence type="ECO:0000259" key="8">
    <source>
        <dbReference type="PROSITE" id="PS50110"/>
    </source>
</evidence>
<keyword evidence="2" id="KW-0902">Two-component regulatory system</keyword>
<dbReference type="Gene3D" id="6.10.250.690">
    <property type="match status" value="1"/>
</dbReference>
<dbReference type="InterPro" id="IPR039420">
    <property type="entry name" value="WalR-like"/>
</dbReference>
<proteinExistence type="predicted"/>
<dbReference type="PANTHER" id="PTHR48111">
    <property type="entry name" value="REGULATOR OF RPOS"/>
    <property type="match status" value="1"/>
</dbReference>
<dbReference type="Pfam" id="PF00072">
    <property type="entry name" value="Response_reg"/>
    <property type="match status" value="1"/>
</dbReference>
<feature type="modified residue" description="4-aspartylphosphate" evidence="6">
    <location>
        <position position="51"/>
    </location>
</feature>
<dbReference type="InterPro" id="IPR001867">
    <property type="entry name" value="OmpR/PhoB-type_DNA-bd"/>
</dbReference>
<dbReference type="RefSeq" id="WP_243538514.1">
    <property type="nucleotide sequence ID" value="NZ_CP093442.1"/>
</dbReference>
<keyword evidence="11" id="KW-1185">Reference proteome</keyword>
<organism evidence="10 11">
    <name type="scientific">Bdellovibrio reynosensis</name>
    <dbReference type="NCBI Taxonomy" id="2835041"/>
    <lineage>
        <taxon>Bacteria</taxon>
        <taxon>Pseudomonadati</taxon>
        <taxon>Bdellovibrionota</taxon>
        <taxon>Bdellovibrionia</taxon>
        <taxon>Bdellovibrionales</taxon>
        <taxon>Pseudobdellovibrionaceae</taxon>
        <taxon>Bdellovibrio</taxon>
    </lineage>
</organism>
<dbReference type="InterPro" id="IPR001789">
    <property type="entry name" value="Sig_transdc_resp-reg_receiver"/>
</dbReference>
<dbReference type="PROSITE" id="PS50110">
    <property type="entry name" value="RESPONSE_REGULATORY"/>
    <property type="match status" value="1"/>
</dbReference>
<feature type="DNA-binding region" description="OmpR/PhoB-type" evidence="7">
    <location>
        <begin position="125"/>
        <end position="223"/>
    </location>
</feature>
<evidence type="ECO:0000256" key="4">
    <source>
        <dbReference type="ARBA" id="ARBA00023125"/>
    </source>
</evidence>
<evidence type="ECO:0000256" key="1">
    <source>
        <dbReference type="ARBA" id="ARBA00022553"/>
    </source>
</evidence>
<evidence type="ECO:0000259" key="9">
    <source>
        <dbReference type="PROSITE" id="PS51755"/>
    </source>
</evidence>